<dbReference type="Pfam" id="PF13464">
    <property type="entry name" value="RodZ_C"/>
    <property type="match status" value="1"/>
</dbReference>
<dbReference type="InterPro" id="IPR010982">
    <property type="entry name" value="Lambda_DNA-bd_dom_sf"/>
</dbReference>
<accession>A0A255Z5U3</accession>
<dbReference type="PANTHER" id="PTHR34475">
    <property type="match status" value="1"/>
</dbReference>
<feature type="region of interest" description="Disordered" evidence="1">
    <location>
        <begin position="204"/>
        <end position="276"/>
    </location>
</feature>
<sequence length="400" mass="41417">MGDQYGQQQDLRNMRQGGTAAFDTADTAAQAPAGPRHVGEALKARREALGYALPDLAANLRIRLNFLEAIEEGRWGDLPGHAYSTGFLRSYAQIVGLDPGAVLLRFKQDAAGHEPAPELYFPEPVNESRVPGGAVQLLSALLAVAVYGGWYVLSASNRSVGDMVPALPERLSKLIYGDGTVVEPPPSPTPMLNAGQVEALVEGSAPSAPEVGGAGASPLPAPVQRRDPDAGTPLPATDTSPVAEGPVNDEDSEVPQLPDLGQTGLPPAADPATPDVEPVAAGEAAAMPAPPAANAPTATPEQVVPTGRVFGQAEGNVRVTIRAVEDSWVEVRDGKGTLWASRVLRRGDLFRAPDIPGMVLNTGNAGGLVVSLDGRDLAPLGAKSQVLRSVPLTPEALAGR</sequence>
<organism evidence="3 4">
    <name type="scientific">Niveispirillum lacus</name>
    <dbReference type="NCBI Taxonomy" id="1981099"/>
    <lineage>
        <taxon>Bacteria</taxon>
        <taxon>Pseudomonadati</taxon>
        <taxon>Pseudomonadota</taxon>
        <taxon>Alphaproteobacteria</taxon>
        <taxon>Rhodospirillales</taxon>
        <taxon>Azospirillaceae</taxon>
        <taxon>Niveispirillum</taxon>
    </lineage>
</organism>
<reference evidence="3 4" key="1">
    <citation type="submission" date="2017-07" db="EMBL/GenBank/DDBJ databases">
        <title>Niveispirillum cyanobacteriorum sp. nov., isolated from cyanobacterial aggregates in a eutrophic lake.</title>
        <authorList>
            <person name="Cai H."/>
        </authorList>
    </citation>
    <scope>NUCLEOTIDE SEQUENCE [LARGE SCALE GENOMIC DNA]</scope>
    <source>
        <strain evidence="4">TH1-14</strain>
    </source>
</reference>
<dbReference type="AlphaFoldDB" id="A0A255Z5U3"/>
<dbReference type="InterPro" id="IPR025194">
    <property type="entry name" value="RodZ-like_C"/>
</dbReference>
<dbReference type="EMBL" id="NOXU01000024">
    <property type="protein sequence ID" value="OYQ35990.1"/>
    <property type="molecule type" value="Genomic_DNA"/>
</dbReference>
<protein>
    <recommendedName>
        <fullName evidence="2">Cytoskeleton protein RodZ-like C-terminal domain-containing protein</fullName>
    </recommendedName>
</protein>
<dbReference type="InterPro" id="IPR050400">
    <property type="entry name" value="Bact_Cytoskel_RodZ"/>
</dbReference>
<evidence type="ECO:0000259" key="2">
    <source>
        <dbReference type="Pfam" id="PF13464"/>
    </source>
</evidence>
<feature type="domain" description="Cytoskeleton protein RodZ-like C-terminal" evidence="2">
    <location>
        <begin position="320"/>
        <end position="388"/>
    </location>
</feature>
<dbReference type="OrthoDB" id="9790252at2"/>
<dbReference type="RefSeq" id="WP_094455078.1">
    <property type="nucleotide sequence ID" value="NZ_NOXU01000024.1"/>
</dbReference>
<evidence type="ECO:0000313" key="3">
    <source>
        <dbReference type="EMBL" id="OYQ35990.1"/>
    </source>
</evidence>
<gene>
    <name evidence="3" type="ORF">CHU95_06990</name>
</gene>
<dbReference type="PANTHER" id="PTHR34475:SF1">
    <property type="entry name" value="CYTOSKELETON PROTEIN RODZ"/>
    <property type="match status" value="1"/>
</dbReference>
<evidence type="ECO:0000313" key="4">
    <source>
        <dbReference type="Proteomes" id="UP000216998"/>
    </source>
</evidence>
<dbReference type="GO" id="GO:0003677">
    <property type="term" value="F:DNA binding"/>
    <property type="evidence" value="ECO:0007669"/>
    <property type="project" value="InterPro"/>
</dbReference>
<dbReference type="Gene3D" id="1.10.260.40">
    <property type="entry name" value="lambda repressor-like DNA-binding domains"/>
    <property type="match status" value="1"/>
</dbReference>
<proteinExistence type="predicted"/>
<name>A0A255Z5U3_9PROT</name>
<dbReference type="Pfam" id="PF13413">
    <property type="entry name" value="HTH_25"/>
    <property type="match status" value="1"/>
</dbReference>
<evidence type="ECO:0000256" key="1">
    <source>
        <dbReference type="SAM" id="MobiDB-lite"/>
    </source>
</evidence>
<dbReference type="Proteomes" id="UP000216998">
    <property type="component" value="Unassembled WGS sequence"/>
</dbReference>
<comment type="caution">
    <text evidence="3">The sequence shown here is derived from an EMBL/GenBank/DDBJ whole genome shotgun (WGS) entry which is preliminary data.</text>
</comment>
<keyword evidence="4" id="KW-1185">Reference proteome</keyword>